<dbReference type="Gene3D" id="3.40.50.300">
    <property type="entry name" value="P-loop containing nucleotide triphosphate hydrolases"/>
    <property type="match status" value="1"/>
</dbReference>
<accession>A0ABQ1QPZ8</accession>
<keyword evidence="7 9" id="KW-0067">ATP-binding</keyword>
<evidence type="ECO:0000256" key="8">
    <source>
        <dbReference type="ARBA" id="ARBA00048090"/>
    </source>
</evidence>
<evidence type="ECO:0000313" key="11">
    <source>
        <dbReference type="Proteomes" id="UP000625780"/>
    </source>
</evidence>
<evidence type="ECO:0000256" key="3">
    <source>
        <dbReference type="ARBA" id="ARBA00012054"/>
    </source>
</evidence>
<evidence type="ECO:0000256" key="1">
    <source>
        <dbReference type="ARBA" id="ARBA00004761"/>
    </source>
</evidence>
<comment type="pathway">
    <text evidence="1">Carbohydrate acid metabolism.</text>
</comment>
<dbReference type="InterPro" id="IPR027417">
    <property type="entry name" value="P-loop_NTPase"/>
</dbReference>
<sequence>MMDKTKRIFFVMGVSGSGKSTIGKQLANTLSLPFFDGDDFHPQANITKMSEGLALDDEDRKPWLQILNSLAKKHEQTGAVIVCSALKESYRNLLEKGISPEPLWIYLNGSFDLISERLRQRKGHFMPSALLRSQFDTLEAPEDAIEVSVKLSPDQILETILKELRE</sequence>
<dbReference type="CDD" id="cd02021">
    <property type="entry name" value="GntK"/>
    <property type="match status" value="1"/>
</dbReference>
<keyword evidence="4 9" id="KW-0808">Transferase</keyword>
<organism evidence="10 11">
    <name type="scientific">Muriicola marianensis</name>
    <dbReference type="NCBI Taxonomy" id="1324801"/>
    <lineage>
        <taxon>Bacteria</taxon>
        <taxon>Pseudomonadati</taxon>
        <taxon>Bacteroidota</taxon>
        <taxon>Flavobacteriia</taxon>
        <taxon>Flavobacteriales</taxon>
        <taxon>Flavobacteriaceae</taxon>
        <taxon>Muriicola</taxon>
    </lineage>
</organism>
<evidence type="ECO:0000256" key="7">
    <source>
        <dbReference type="ARBA" id="ARBA00022840"/>
    </source>
</evidence>
<dbReference type="SUPFAM" id="SSF52540">
    <property type="entry name" value="P-loop containing nucleoside triphosphate hydrolases"/>
    <property type="match status" value="1"/>
</dbReference>
<dbReference type="PRINTS" id="PR01100">
    <property type="entry name" value="SHIKIMTKNASE"/>
</dbReference>
<keyword evidence="5 9" id="KW-0547">Nucleotide-binding</keyword>
<evidence type="ECO:0000256" key="4">
    <source>
        <dbReference type="ARBA" id="ARBA00022679"/>
    </source>
</evidence>
<comment type="caution">
    <text evidence="10">The sequence shown here is derived from an EMBL/GenBank/DDBJ whole genome shotgun (WGS) entry which is preliminary data.</text>
</comment>
<dbReference type="InterPro" id="IPR006001">
    <property type="entry name" value="Therm_gnt_kin"/>
</dbReference>
<evidence type="ECO:0000256" key="2">
    <source>
        <dbReference type="ARBA" id="ARBA00008420"/>
    </source>
</evidence>
<dbReference type="PANTHER" id="PTHR43442">
    <property type="entry name" value="GLUCONOKINASE-RELATED"/>
    <property type="match status" value="1"/>
</dbReference>
<dbReference type="RefSeq" id="WP_308418518.1">
    <property type="nucleotide sequence ID" value="NZ_BMFH01000001.1"/>
</dbReference>
<keyword evidence="11" id="KW-1185">Reference proteome</keyword>
<dbReference type="EC" id="2.7.1.12" evidence="3 9"/>
<comment type="catalytic activity">
    <reaction evidence="8 9">
        <text>D-gluconate + ATP = 6-phospho-D-gluconate + ADP + H(+)</text>
        <dbReference type="Rhea" id="RHEA:19433"/>
        <dbReference type="ChEBI" id="CHEBI:15378"/>
        <dbReference type="ChEBI" id="CHEBI:18391"/>
        <dbReference type="ChEBI" id="CHEBI:30616"/>
        <dbReference type="ChEBI" id="CHEBI:58759"/>
        <dbReference type="ChEBI" id="CHEBI:456216"/>
        <dbReference type="EC" id="2.7.1.12"/>
    </reaction>
</comment>
<dbReference type="InterPro" id="IPR031322">
    <property type="entry name" value="Shikimate/glucono_kinase"/>
</dbReference>
<evidence type="ECO:0000256" key="5">
    <source>
        <dbReference type="ARBA" id="ARBA00022741"/>
    </source>
</evidence>
<evidence type="ECO:0000256" key="9">
    <source>
        <dbReference type="RuleBase" id="RU363066"/>
    </source>
</evidence>
<evidence type="ECO:0000313" key="10">
    <source>
        <dbReference type="EMBL" id="GGD37357.1"/>
    </source>
</evidence>
<proteinExistence type="inferred from homology"/>
<dbReference type="Pfam" id="PF01202">
    <property type="entry name" value="SKI"/>
    <property type="match status" value="1"/>
</dbReference>
<dbReference type="EMBL" id="BMFH01000001">
    <property type="protein sequence ID" value="GGD37357.1"/>
    <property type="molecule type" value="Genomic_DNA"/>
</dbReference>
<dbReference type="NCBIfam" id="TIGR01313">
    <property type="entry name" value="therm_gnt_kin"/>
    <property type="match status" value="1"/>
</dbReference>
<name>A0ABQ1QPZ8_9FLAO</name>
<reference evidence="11" key="1">
    <citation type="journal article" date="2019" name="Int. J. Syst. Evol. Microbiol.">
        <title>The Global Catalogue of Microorganisms (GCM) 10K type strain sequencing project: providing services to taxonomists for standard genome sequencing and annotation.</title>
        <authorList>
            <consortium name="The Broad Institute Genomics Platform"/>
            <consortium name="The Broad Institute Genome Sequencing Center for Infectious Disease"/>
            <person name="Wu L."/>
            <person name="Ma J."/>
        </authorList>
    </citation>
    <scope>NUCLEOTIDE SEQUENCE [LARGE SCALE GENOMIC DNA]</scope>
    <source>
        <strain evidence="11">CGMCC 1.12606</strain>
    </source>
</reference>
<dbReference type="Proteomes" id="UP000625780">
    <property type="component" value="Unassembled WGS sequence"/>
</dbReference>
<comment type="similarity">
    <text evidence="2 9">Belongs to the gluconokinase GntK/GntV family.</text>
</comment>
<keyword evidence="6 9" id="KW-0418">Kinase</keyword>
<dbReference type="PANTHER" id="PTHR43442:SF3">
    <property type="entry name" value="GLUCONOKINASE-RELATED"/>
    <property type="match status" value="1"/>
</dbReference>
<evidence type="ECO:0000256" key="6">
    <source>
        <dbReference type="ARBA" id="ARBA00022777"/>
    </source>
</evidence>
<gene>
    <name evidence="10" type="ORF">GCM10011361_00500</name>
</gene>
<protein>
    <recommendedName>
        <fullName evidence="3 9">Gluconokinase</fullName>
        <ecNumber evidence="3 9">2.7.1.12</ecNumber>
    </recommendedName>
</protein>